<dbReference type="OMA" id="ISAFYQW"/>
<reference evidence="1 2" key="1">
    <citation type="submission" date="2008-07" db="EMBL/GenBank/DDBJ databases">
        <authorList>
            <person name="El-Sayed N."/>
            <person name="Caler E."/>
            <person name="Inman J."/>
            <person name="Amedeo P."/>
            <person name="Hass B."/>
            <person name="Wortman J."/>
        </authorList>
    </citation>
    <scope>NUCLEOTIDE SEQUENCE [LARGE SCALE GENOMIC DNA]</scope>
    <source>
        <strain evidence="2">ATCC 50983 / TXsc</strain>
    </source>
</reference>
<evidence type="ECO:0000313" key="2">
    <source>
        <dbReference type="Proteomes" id="UP000007800"/>
    </source>
</evidence>
<dbReference type="Proteomes" id="UP000007800">
    <property type="component" value="Unassembled WGS sequence"/>
</dbReference>
<dbReference type="RefSeq" id="XP_002769850.1">
    <property type="nucleotide sequence ID" value="XM_002769804.1"/>
</dbReference>
<dbReference type="OrthoDB" id="10421398at2759"/>
<evidence type="ECO:0000313" key="1">
    <source>
        <dbReference type="EMBL" id="EER02568.1"/>
    </source>
</evidence>
<name>C5LL04_PERM5</name>
<accession>C5LL04</accession>
<gene>
    <name evidence="1" type="ORF">Pmar_PMAR005909</name>
</gene>
<protein>
    <submittedName>
        <fullName evidence="1">Uncharacterized protein</fullName>
    </submittedName>
</protein>
<organism evidence="2">
    <name type="scientific">Perkinsus marinus (strain ATCC 50983 / TXsc)</name>
    <dbReference type="NCBI Taxonomy" id="423536"/>
    <lineage>
        <taxon>Eukaryota</taxon>
        <taxon>Sar</taxon>
        <taxon>Alveolata</taxon>
        <taxon>Perkinsozoa</taxon>
        <taxon>Perkinsea</taxon>
        <taxon>Perkinsida</taxon>
        <taxon>Perkinsidae</taxon>
        <taxon>Perkinsus</taxon>
    </lineage>
</organism>
<dbReference type="EMBL" id="GG683038">
    <property type="protein sequence ID" value="EER02568.1"/>
    <property type="molecule type" value="Genomic_DNA"/>
</dbReference>
<dbReference type="InParanoid" id="C5LL04"/>
<proteinExistence type="predicted"/>
<dbReference type="GeneID" id="9047795"/>
<keyword evidence="2" id="KW-1185">Reference proteome</keyword>
<sequence>MAPTLKVTPSPLSSKGLTIAKMEAWFEKYHTTAAFYGWSSDEIYKYVPLFLEDSVLGVYDSMTPEDKKDSNKIKDHLIQRLLTKDVFEDFLSSILVLLPSETLLEYSYDLKRLATRMLTVEGTSVSDTVIDGVAKGQFLRGIPQEIASKRRVLQLPTLEECVLLPLLKNTTVMVNSSAAGIRSQQDP</sequence>
<dbReference type="AlphaFoldDB" id="C5LL04"/>